<dbReference type="EMBL" id="WVUD01000045">
    <property type="protein sequence ID" value="MYL84876.1"/>
    <property type="molecule type" value="Genomic_DNA"/>
</dbReference>
<dbReference type="OrthoDB" id="5459874at2"/>
<protein>
    <submittedName>
        <fullName evidence="1">Uncharacterized protein</fullName>
    </submittedName>
</protein>
<organism evidence="1 2">
    <name type="scientific">Solidesulfovibrio aerotolerans</name>
    <dbReference type="NCBI Taxonomy" id="295255"/>
    <lineage>
        <taxon>Bacteria</taxon>
        <taxon>Pseudomonadati</taxon>
        <taxon>Thermodesulfobacteriota</taxon>
        <taxon>Desulfovibrionia</taxon>
        <taxon>Desulfovibrionales</taxon>
        <taxon>Desulfovibrionaceae</taxon>
        <taxon>Solidesulfovibrio</taxon>
    </lineage>
</organism>
<proteinExistence type="predicted"/>
<comment type="caution">
    <text evidence="1">The sequence shown here is derived from an EMBL/GenBank/DDBJ whole genome shotgun (WGS) entry which is preliminary data.</text>
</comment>
<evidence type="ECO:0000313" key="2">
    <source>
        <dbReference type="Proteomes" id="UP000482487"/>
    </source>
</evidence>
<sequence length="64" mass="6689">MSSIELGFSDGYHSIAFADGLEPASRRPFSITGPSALTAAELKTPGVEPALAEIRTGRLADVEI</sequence>
<name>A0A7C9NLK6_9BACT</name>
<keyword evidence="2" id="KW-1185">Reference proteome</keyword>
<evidence type="ECO:0000313" key="1">
    <source>
        <dbReference type="EMBL" id="MYL84876.1"/>
    </source>
</evidence>
<accession>A0A7C9NLK6</accession>
<dbReference type="AlphaFoldDB" id="A0A7C9NLK6"/>
<gene>
    <name evidence="1" type="ORF">GTA51_17320</name>
</gene>
<dbReference type="Proteomes" id="UP000482487">
    <property type="component" value="Unassembled WGS sequence"/>
</dbReference>
<dbReference type="RefSeq" id="WP_160963307.1">
    <property type="nucleotide sequence ID" value="NZ_WVUD01000045.1"/>
</dbReference>
<reference evidence="1 2" key="1">
    <citation type="submission" date="2020-01" db="EMBL/GenBank/DDBJ databases">
        <title>Genome sequence of Desulfovibrio aerotolerans DSM 16695(T).</title>
        <authorList>
            <person name="Karnachuk O."/>
            <person name="Avakyan M."/>
            <person name="Mardanov A."/>
            <person name="Kadnikov V."/>
            <person name="Ravin N."/>
        </authorList>
    </citation>
    <scope>NUCLEOTIDE SEQUENCE [LARGE SCALE GENOMIC DNA]</scope>
    <source>
        <strain evidence="1 2">DSM 16695</strain>
    </source>
</reference>